<name>A0ABV0YZI5_9TELE</name>
<proteinExistence type="predicted"/>
<evidence type="ECO:0000256" key="1">
    <source>
        <dbReference type="SAM" id="Phobius"/>
    </source>
</evidence>
<evidence type="ECO:0000313" key="3">
    <source>
        <dbReference type="Proteomes" id="UP001469553"/>
    </source>
</evidence>
<accession>A0ABV0YZI5</accession>
<keyword evidence="3" id="KW-1185">Reference proteome</keyword>
<protein>
    <submittedName>
        <fullName evidence="2">Uncharacterized protein</fullName>
    </submittedName>
</protein>
<organism evidence="2 3">
    <name type="scientific">Ameca splendens</name>
    <dbReference type="NCBI Taxonomy" id="208324"/>
    <lineage>
        <taxon>Eukaryota</taxon>
        <taxon>Metazoa</taxon>
        <taxon>Chordata</taxon>
        <taxon>Craniata</taxon>
        <taxon>Vertebrata</taxon>
        <taxon>Euteleostomi</taxon>
        <taxon>Actinopterygii</taxon>
        <taxon>Neopterygii</taxon>
        <taxon>Teleostei</taxon>
        <taxon>Neoteleostei</taxon>
        <taxon>Acanthomorphata</taxon>
        <taxon>Ovalentaria</taxon>
        <taxon>Atherinomorphae</taxon>
        <taxon>Cyprinodontiformes</taxon>
        <taxon>Goodeidae</taxon>
        <taxon>Ameca</taxon>
    </lineage>
</organism>
<evidence type="ECO:0000313" key="2">
    <source>
        <dbReference type="EMBL" id="MEQ2299337.1"/>
    </source>
</evidence>
<keyword evidence="1" id="KW-1133">Transmembrane helix</keyword>
<reference evidence="2 3" key="1">
    <citation type="submission" date="2021-06" db="EMBL/GenBank/DDBJ databases">
        <authorList>
            <person name="Palmer J.M."/>
        </authorList>
    </citation>
    <scope>NUCLEOTIDE SEQUENCE [LARGE SCALE GENOMIC DNA]</scope>
    <source>
        <strain evidence="2 3">AS_MEX2019</strain>
        <tissue evidence="2">Muscle</tissue>
    </source>
</reference>
<keyword evidence="1" id="KW-0472">Membrane</keyword>
<dbReference type="Proteomes" id="UP001469553">
    <property type="component" value="Unassembled WGS sequence"/>
</dbReference>
<sequence>MFISVHSILGWGSFYMNCCISAASHGGNQHVVLLRCLEVQVALIAVFRSSALLVLESFIFLLTILHRFPMRFWSAQSAGQSSTVIGPALGGQCGSVPSPAGKCISIKLVSRRKHKVF</sequence>
<comment type="caution">
    <text evidence="2">The sequence shown here is derived from an EMBL/GenBank/DDBJ whole genome shotgun (WGS) entry which is preliminary data.</text>
</comment>
<feature type="transmembrane region" description="Helical" evidence="1">
    <location>
        <begin position="41"/>
        <end position="65"/>
    </location>
</feature>
<dbReference type="EMBL" id="JAHRIP010047976">
    <property type="protein sequence ID" value="MEQ2299337.1"/>
    <property type="molecule type" value="Genomic_DNA"/>
</dbReference>
<keyword evidence="1" id="KW-0812">Transmembrane</keyword>
<gene>
    <name evidence="2" type="ORF">AMECASPLE_014162</name>
</gene>